<feature type="domain" description="NADP-dependent oxidoreductase" evidence="2">
    <location>
        <begin position="124"/>
        <end position="383"/>
    </location>
</feature>
<dbReference type="InterPro" id="IPR023210">
    <property type="entry name" value="NADP_OxRdtase_dom"/>
</dbReference>
<dbReference type="AlphaFoldDB" id="A0A211ZIL3"/>
<evidence type="ECO:0000259" key="2">
    <source>
        <dbReference type="Pfam" id="PF00248"/>
    </source>
</evidence>
<gene>
    <name evidence="3" type="ORF">BWR60_21600</name>
</gene>
<dbReference type="PANTHER" id="PTHR43312:SF1">
    <property type="entry name" value="NADP-DEPENDENT OXIDOREDUCTASE DOMAIN-CONTAINING PROTEIN"/>
    <property type="match status" value="1"/>
</dbReference>
<accession>A0A211ZIL3</accession>
<dbReference type="InterPro" id="IPR036812">
    <property type="entry name" value="NAD(P)_OxRdtase_dom_sf"/>
</dbReference>
<dbReference type="SUPFAM" id="SSF51430">
    <property type="entry name" value="NAD(P)-linked oxidoreductase"/>
    <property type="match status" value="1"/>
</dbReference>
<feature type="compositionally biased region" description="Low complexity" evidence="1">
    <location>
        <begin position="72"/>
        <end position="94"/>
    </location>
</feature>
<dbReference type="PANTHER" id="PTHR43312">
    <property type="entry name" value="D-THREO-ALDOSE 1-DEHYDROGENASE"/>
    <property type="match status" value="1"/>
</dbReference>
<name>A0A211ZIL3_9PROT</name>
<dbReference type="Proteomes" id="UP000196655">
    <property type="component" value="Unassembled WGS sequence"/>
</dbReference>
<keyword evidence="4" id="KW-1185">Reference proteome</keyword>
<protein>
    <recommendedName>
        <fullName evidence="2">NADP-dependent oxidoreductase domain-containing protein</fullName>
    </recommendedName>
</protein>
<evidence type="ECO:0000313" key="4">
    <source>
        <dbReference type="Proteomes" id="UP000196655"/>
    </source>
</evidence>
<evidence type="ECO:0000313" key="3">
    <source>
        <dbReference type="EMBL" id="OWJ65083.1"/>
    </source>
</evidence>
<dbReference type="STRING" id="1122125.GCA_000423185_01520"/>
<dbReference type="Pfam" id="PF00248">
    <property type="entry name" value="Aldo_ket_red"/>
    <property type="match status" value="1"/>
</dbReference>
<proteinExistence type="predicted"/>
<dbReference type="EMBL" id="NHON01000044">
    <property type="protein sequence ID" value="OWJ65083.1"/>
    <property type="molecule type" value="Genomic_DNA"/>
</dbReference>
<organism evidence="3 4">
    <name type="scientific">Inquilinus limosus</name>
    <dbReference type="NCBI Taxonomy" id="171674"/>
    <lineage>
        <taxon>Bacteria</taxon>
        <taxon>Pseudomonadati</taxon>
        <taxon>Pseudomonadota</taxon>
        <taxon>Alphaproteobacteria</taxon>
        <taxon>Rhodospirillales</taxon>
        <taxon>Rhodospirillaceae</taxon>
        <taxon>Inquilinus</taxon>
    </lineage>
</organism>
<feature type="region of interest" description="Disordered" evidence="1">
    <location>
        <begin position="1"/>
        <end position="109"/>
    </location>
</feature>
<comment type="caution">
    <text evidence="3">The sequence shown here is derived from an EMBL/GenBank/DDBJ whole genome shotgun (WGS) entry which is preliminary data.</text>
</comment>
<dbReference type="InterPro" id="IPR053135">
    <property type="entry name" value="AKR2_Oxidoreductase"/>
</dbReference>
<dbReference type="Gene3D" id="3.20.20.100">
    <property type="entry name" value="NADP-dependent oxidoreductase domain"/>
    <property type="match status" value="1"/>
</dbReference>
<dbReference type="CDD" id="cd19097">
    <property type="entry name" value="AKR_unchar"/>
    <property type="match status" value="1"/>
</dbReference>
<evidence type="ECO:0000256" key="1">
    <source>
        <dbReference type="SAM" id="MobiDB-lite"/>
    </source>
</evidence>
<reference evidence="4" key="1">
    <citation type="submission" date="2017-05" db="EMBL/GenBank/DDBJ databases">
        <authorList>
            <person name="Macchi M."/>
            <person name="Festa S."/>
            <person name="Coppotelli B.M."/>
            <person name="Morelli I.S."/>
        </authorList>
    </citation>
    <scope>NUCLEOTIDE SEQUENCE [LARGE SCALE GENOMIC DNA]</scope>
    <source>
        <strain evidence="4">I</strain>
    </source>
</reference>
<sequence>MAGAARLLHRRDHAARLRQGAGDGQQRRDDLLPAPGLRGGEGPARRAVLARQRRHAEADRRTAAAGLRHPAGRVPRPRAAAVQDRARGAGAPCPGGRGRRGRAEAPPGRILSAAPAPWRGATALGLGTAQFGLDYGIANDRGICPPEDVAAILETAAASGIGVLDTAPAYGTAEQVLGQVLPAAHRFRIVTKTPHLGGLRHADEIGRAVRDAFAASRAKLRRDRLAGLLTHNANDLLRPGGAALWAAMTALKRAGEVERIGASVYSAGQLAAVLERYPLDLVQLPWNAVDGRIGPPLLADLRERGIELHARSVFLQGLLLAPPAQAARVSPAAEALVGRWRDAVGAADPLAAALGTVIGRPEIGTTLVGVTRPEELAGILRAVAAAPPPITIVPSTDDLVLNPALWPSGGRPAAILTGGGVALRPMASGDVAVLAVLAKEGGDAGGAVRLGPVDRDAGEAMVAVEGVPEAWRDEAVALTARMAFEQIGLRRLVAAEPFPGWTAAAGRFILDDTSYWERT</sequence>